<accession>A0A9Y1FKW4</accession>
<dbReference type="AlphaFoldDB" id="A0A9Y1FKW4"/>
<proteinExistence type="predicted"/>
<organism evidence="1">
    <name type="scientific">Candidatus Heimdallarchaeum aukensis</name>
    <dbReference type="NCBI Taxonomy" id="2876573"/>
    <lineage>
        <taxon>Archaea</taxon>
        <taxon>Promethearchaeati</taxon>
        <taxon>Candidatus Heimdallarchaeota</taxon>
        <taxon>Candidatus Heimdallarchaeia (ex Rinke et al. 2021) (nom. nud.)</taxon>
        <taxon>Candidatus Heimdallarchaeales</taxon>
        <taxon>Candidatus Heimdallarchaeaceae</taxon>
        <taxon>Candidatus Heimdallarchaeum</taxon>
    </lineage>
</organism>
<sequence>MDYEYSTNDCPDNGDDPEWELHVNHLDDNINFEQEHYVTSYWDGLTALSVRTYSNSHWFTSEVDELTGSFLDYDHLLRQTFTFTMTQGSSGGSGGNGTLLIRSLNVPLSFHSSSNCQQ</sequence>
<gene>
    <name evidence="1" type="ORF">K9W45_08960</name>
</gene>
<dbReference type="Proteomes" id="UP001201020">
    <property type="component" value="Chromosome"/>
</dbReference>
<dbReference type="EMBL" id="CP084166">
    <property type="protein sequence ID" value="UJG39973.1"/>
    <property type="molecule type" value="Genomic_DNA"/>
</dbReference>
<name>A0A9Y1FKW4_9ARCH</name>
<evidence type="ECO:0000313" key="1">
    <source>
        <dbReference type="EMBL" id="UJG39973.1"/>
    </source>
</evidence>
<reference evidence="1" key="1">
    <citation type="journal article" date="2022" name="Nat. Microbiol.">
        <title>Unique mobile elements and scalable gene flow at the prokaryote-eukaryote boundary revealed by circularized Asgard archaea genomes.</title>
        <authorList>
            <person name="Wu F."/>
            <person name="Speth D.R."/>
            <person name="Philosof A."/>
            <person name="Cremiere A."/>
            <person name="Narayanan A."/>
            <person name="Barco R.A."/>
            <person name="Connon S.A."/>
            <person name="Amend J.P."/>
            <person name="Antoshechkin I.A."/>
            <person name="Orphan V.J."/>
        </authorList>
    </citation>
    <scope>NUCLEOTIDE SEQUENCE</scope>
    <source>
        <strain evidence="1">PM71</strain>
    </source>
</reference>
<protein>
    <submittedName>
        <fullName evidence="1">Uncharacterized protein</fullName>
    </submittedName>
</protein>